<dbReference type="EMBL" id="FOWD01000007">
    <property type="protein sequence ID" value="SFO03369.1"/>
    <property type="molecule type" value="Genomic_DNA"/>
</dbReference>
<evidence type="ECO:0000313" key="2">
    <source>
        <dbReference type="EMBL" id="SFO03369.1"/>
    </source>
</evidence>
<feature type="transmembrane region" description="Helical" evidence="1">
    <location>
        <begin position="7"/>
        <end position="24"/>
    </location>
</feature>
<evidence type="ECO:0000313" key="3">
    <source>
        <dbReference type="Proteomes" id="UP000198806"/>
    </source>
</evidence>
<dbReference type="Proteomes" id="UP000198806">
    <property type="component" value="Unassembled WGS sequence"/>
</dbReference>
<dbReference type="AlphaFoldDB" id="A0A1I5DVW4"/>
<protein>
    <submittedName>
        <fullName evidence="2">Uncharacterized protein</fullName>
    </submittedName>
</protein>
<dbReference type="RefSeq" id="WP_091685127.1">
    <property type="nucleotide sequence ID" value="NZ_BAABFM010000010.1"/>
</dbReference>
<sequence length="147" mass="17194">MKKKRLILIFGLMITMLLVIFLIYNRSTNVNPLKDENVLNIKVINISNPSEGYSCSVTKQEDINILFKLLKSIKLNRQEYINLDGVDYIIYIKPHNEEAFAISLFSDNIRINNQNYKSNKDYSDDIKKVFDDLSNKYPKEEIYNSGM</sequence>
<keyword evidence="3" id="KW-1185">Reference proteome</keyword>
<gene>
    <name evidence="2" type="ORF">SAMN04489757_10717</name>
</gene>
<name>A0A1I5DVW4_9FIRM</name>
<keyword evidence="1" id="KW-0472">Membrane</keyword>
<evidence type="ECO:0000256" key="1">
    <source>
        <dbReference type="SAM" id="Phobius"/>
    </source>
</evidence>
<proteinExistence type="predicted"/>
<keyword evidence="1" id="KW-1133">Transmembrane helix</keyword>
<accession>A0A1I5DVW4</accession>
<organism evidence="2 3">
    <name type="scientific">Anaerocolumna aminovalerica</name>
    <dbReference type="NCBI Taxonomy" id="1527"/>
    <lineage>
        <taxon>Bacteria</taxon>
        <taxon>Bacillati</taxon>
        <taxon>Bacillota</taxon>
        <taxon>Clostridia</taxon>
        <taxon>Lachnospirales</taxon>
        <taxon>Lachnospiraceae</taxon>
        <taxon>Anaerocolumna</taxon>
    </lineage>
</organism>
<reference evidence="2 3" key="1">
    <citation type="submission" date="2016-10" db="EMBL/GenBank/DDBJ databases">
        <authorList>
            <person name="de Groot N.N."/>
        </authorList>
    </citation>
    <scope>NUCLEOTIDE SEQUENCE [LARGE SCALE GENOMIC DNA]</scope>
    <source>
        <strain evidence="2 3">DSM 1283</strain>
    </source>
</reference>
<keyword evidence="1" id="KW-0812">Transmembrane</keyword>